<dbReference type="PATRIC" id="fig|423211.3.peg.602"/>
<dbReference type="PIRSF" id="PIRSF006356">
    <property type="entry name" value="Arg_deiminase"/>
    <property type="match status" value="1"/>
</dbReference>
<comment type="subcellular location">
    <subcellularLocation>
        <location evidence="6">Cytoplasm</location>
    </subcellularLocation>
</comment>
<dbReference type="HAMAP" id="MF_00242">
    <property type="entry name" value="Arg_deiminase"/>
    <property type="match status" value="1"/>
</dbReference>
<protein>
    <recommendedName>
        <fullName evidence="6">Arginine deiminase</fullName>
        <shortName evidence="6">ADI</shortName>
        <ecNumber evidence="6">3.5.3.6</ecNumber>
    </recommendedName>
    <alternativeName>
        <fullName evidence="6">Arginine dihydrolase</fullName>
        <shortName evidence="6">AD</shortName>
    </alternativeName>
</protein>
<evidence type="ECO:0000256" key="1">
    <source>
        <dbReference type="ARBA" id="ARBA00005213"/>
    </source>
</evidence>
<dbReference type="NCBIfam" id="TIGR01078">
    <property type="entry name" value="arcA"/>
    <property type="match status" value="1"/>
</dbReference>
<gene>
    <name evidence="6" type="primary">arcA</name>
    <name evidence="8" type="ordered locus">SSGZ1_0615</name>
</gene>
<proteinExistence type="inferred from homology"/>
<accession>D5AGV9</accession>
<evidence type="ECO:0000256" key="3">
    <source>
        <dbReference type="ARBA" id="ARBA00022503"/>
    </source>
</evidence>
<comment type="pathway">
    <text evidence="1 6">Amino-acid degradation; L-arginine degradation via ADI pathway; carbamoyl phosphate from L-arginine: step 1/2.</text>
</comment>
<dbReference type="SUPFAM" id="SSF55909">
    <property type="entry name" value="Pentein"/>
    <property type="match status" value="1"/>
</dbReference>
<comment type="catalytic activity">
    <reaction evidence="5 6">
        <text>L-arginine + H2O = L-citrulline + NH4(+)</text>
        <dbReference type="Rhea" id="RHEA:19597"/>
        <dbReference type="ChEBI" id="CHEBI:15377"/>
        <dbReference type="ChEBI" id="CHEBI:28938"/>
        <dbReference type="ChEBI" id="CHEBI:32682"/>
        <dbReference type="ChEBI" id="CHEBI:57743"/>
        <dbReference type="EC" id="3.5.3.6"/>
    </reaction>
</comment>
<dbReference type="EMBL" id="CP000837">
    <property type="protein sequence ID" value="ADE31074.1"/>
    <property type="molecule type" value="Genomic_DNA"/>
</dbReference>
<evidence type="ECO:0000313" key="9">
    <source>
        <dbReference type="Proteomes" id="UP000002359"/>
    </source>
</evidence>
<sequence length="432" mass="48875">MRGRKAYGPPRFPSCINLQGGQIMSNHPIHVFSEIGKLKKVMLHRPGKEIENLMPDYLERLLFDDIPFLEDAQKEHDAFAQALRDEGVEVLYLEKLAAESLVTPEIREQFIDEYLEEANIRGRATKKAIRKLLMSIEDNQELVEKTMAGVQKAELPEIPSEEKGLTDLVESSYPFAIDPMPNLYFTRDPFATIGNAVSLNHMYSETRNRETLYGKYIFTHHPEYGGKVPLVYNREETTRIEGGDELVLSKDVLAVGISQRTDAASIEKLLVNIFERHVGFKKVLAFEFANNRKFMHLDTVFTMVDYDKFTIHPEIEGDLRVFSVTYENDTLHIEEEHGDLAELLAANLGLEKVELIRCGGGDMVAAGREQWNDGSNTLTIAPGVVVVYKRNTITNAILESKGLRLIKIGGSELVRGRGGPRCMSMPFEREDI</sequence>
<feature type="active site" description="Amidino-cysteine intermediate" evidence="6 7">
    <location>
        <position position="422"/>
    </location>
</feature>
<dbReference type="KEGG" id="ssw:SSGZ1_0615"/>
<dbReference type="UniPathway" id="UPA00254">
    <property type="reaction ID" value="UER00364"/>
</dbReference>
<dbReference type="AlphaFoldDB" id="D5AGV9"/>
<dbReference type="PANTHER" id="PTHR47271">
    <property type="entry name" value="ARGININE DEIMINASE"/>
    <property type="match status" value="1"/>
</dbReference>
<dbReference type="Proteomes" id="UP000002359">
    <property type="component" value="Chromosome"/>
</dbReference>
<reference evidence="8 9" key="1">
    <citation type="journal article" date="2009" name="J. Infect. Dis.">
        <title>Clinical, experimental, and genomic differences between intermediately pathogenic, highly pathogenic, and epidemic Streptococcus suis.</title>
        <authorList>
            <person name="Ye C."/>
            <person name="Zheng H."/>
            <person name="Zhang J."/>
            <person name="Jing H."/>
            <person name="Wang L."/>
            <person name="Xiong Y."/>
            <person name="Wang W."/>
            <person name="Zhou Z."/>
            <person name="Sun Q."/>
            <person name="Luo X."/>
            <person name="Du H."/>
            <person name="Gottschalk M."/>
            <person name="Xu J."/>
        </authorList>
    </citation>
    <scope>NUCLEOTIDE SEQUENCE [LARGE SCALE GENOMIC DNA]</scope>
    <source>
        <strain evidence="8 9">GZ1</strain>
    </source>
</reference>
<evidence type="ECO:0000256" key="5">
    <source>
        <dbReference type="ARBA" id="ARBA00049429"/>
    </source>
</evidence>
<dbReference type="InterPro" id="IPR003876">
    <property type="entry name" value="Arg_deiminase"/>
</dbReference>
<dbReference type="HOGENOM" id="CLU_052662_0_1_9"/>
<dbReference type="Gene3D" id="1.10.3930.10">
    <property type="entry name" value="Arginine deiminase"/>
    <property type="match status" value="1"/>
</dbReference>
<evidence type="ECO:0000256" key="4">
    <source>
        <dbReference type="ARBA" id="ARBA00022801"/>
    </source>
</evidence>
<keyword evidence="3 6" id="KW-0056">Arginine metabolism</keyword>
<dbReference type="NCBIfam" id="NF002381">
    <property type="entry name" value="PRK01388.1"/>
    <property type="match status" value="1"/>
</dbReference>
<comment type="similarity">
    <text evidence="2 6">Belongs to the arginine deiminase family.</text>
</comment>
<dbReference type="Pfam" id="PF02274">
    <property type="entry name" value="ADI"/>
    <property type="match status" value="1"/>
</dbReference>
<evidence type="ECO:0000256" key="2">
    <source>
        <dbReference type="ARBA" id="ARBA00010206"/>
    </source>
</evidence>
<dbReference type="GO" id="GO:0005737">
    <property type="term" value="C:cytoplasm"/>
    <property type="evidence" value="ECO:0007669"/>
    <property type="project" value="UniProtKB-SubCell"/>
</dbReference>
<dbReference type="PRINTS" id="PR01466">
    <property type="entry name" value="ARGDEIMINASE"/>
</dbReference>
<dbReference type="Gene3D" id="3.75.10.10">
    <property type="entry name" value="L-arginine/glycine Amidinotransferase, Chain A"/>
    <property type="match status" value="1"/>
</dbReference>
<keyword evidence="4 6" id="KW-0378">Hydrolase</keyword>
<evidence type="ECO:0000256" key="7">
    <source>
        <dbReference type="PIRSR" id="PIRSR006356-1"/>
    </source>
</evidence>
<keyword evidence="6" id="KW-0963">Cytoplasm</keyword>
<dbReference type="PANTHER" id="PTHR47271:SF2">
    <property type="entry name" value="ARGININE DEIMINASE"/>
    <property type="match status" value="1"/>
</dbReference>
<dbReference type="GO" id="GO:0019546">
    <property type="term" value="P:L-arginine deiminase pathway"/>
    <property type="evidence" value="ECO:0007669"/>
    <property type="project" value="UniProtKB-UniRule"/>
</dbReference>
<dbReference type="GO" id="GO:0016990">
    <property type="term" value="F:arginine deiminase activity"/>
    <property type="evidence" value="ECO:0007669"/>
    <property type="project" value="UniProtKB-UniRule"/>
</dbReference>
<organism evidence="8 9">
    <name type="scientific">Streptococcus suis (strain GZ1)</name>
    <dbReference type="NCBI Taxonomy" id="423211"/>
    <lineage>
        <taxon>Bacteria</taxon>
        <taxon>Bacillati</taxon>
        <taxon>Bacillota</taxon>
        <taxon>Bacilli</taxon>
        <taxon>Lactobacillales</taxon>
        <taxon>Streptococcaceae</taxon>
        <taxon>Streptococcus</taxon>
    </lineage>
</organism>
<dbReference type="EC" id="3.5.3.6" evidence="6"/>
<evidence type="ECO:0000313" key="8">
    <source>
        <dbReference type="EMBL" id="ADE31074.1"/>
    </source>
</evidence>
<name>D5AGV9_STRGZ</name>
<evidence type="ECO:0000256" key="6">
    <source>
        <dbReference type="HAMAP-Rule" id="MF_00242"/>
    </source>
</evidence>